<proteinExistence type="predicted"/>
<dbReference type="NCBIfam" id="TIGR00444">
    <property type="entry name" value="mazG"/>
    <property type="match status" value="1"/>
</dbReference>
<dbReference type="SUPFAM" id="SSF101386">
    <property type="entry name" value="all-alpha NTP pyrophosphatases"/>
    <property type="match status" value="2"/>
</dbReference>
<dbReference type="CDD" id="cd11529">
    <property type="entry name" value="NTP-PPase_MazG_Cterm"/>
    <property type="match status" value="1"/>
</dbReference>
<evidence type="ECO:0000259" key="1">
    <source>
        <dbReference type="Pfam" id="PF03819"/>
    </source>
</evidence>
<comment type="caution">
    <text evidence="2">The sequence shown here is derived from an EMBL/GenBank/DDBJ whole genome shotgun (WGS) entry which is preliminary data.</text>
</comment>
<reference evidence="2 3" key="1">
    <citation type="submission" date="2023-09" db="EMBL/GenBank/DDBJ databases">
        <authorList>
            <person name="Rey-Velasco X."/>
        </authorList>
    </citation>
    <scope>NUCLEOTIDE SEQUENCE [LARGE SCALE GENOMIC DNA]</scope>
    <source>
        <strain evidence="2 3">F158</strain>
    </source>
</reference>
<dbReference type="InterPro" id="IPR048015">
    <property type="entry name" value="NTP-PPase_MazG-like_N"/>
</dbReference>
<dbReference type="PANTHER" id="PTHR30522:SF0">
    <property type="entry name" value="NUCLEOSIDE TRIPHOSPHATE PYROPHOSPHOHYDROLASE"/>
    <property type="match status" value="1"/>
</dbReference>
<gene>
    <name evidence="2" type="primary">mazG</name>
    <name evidence="2" type="ORF">RM543_15655</name>
</gene>
<sequence>MIDPDTLPAEPLPRLLAVMAALRDPADGCPWDLEQTWATIAPYTIEEAYEVADAIARSAWNEVPGELGDLLLQVVYFAQMGREEERFDFGDIARIAAEKMILRHPHVFGTERIADEAAQNAAWEVQKATERRARGETRVLDGVAIALPALSRALKLQNRAARVGFDWPDEAGVMDKIVEEAGELAEVARDGDAGRIEDEAGDLLFAVVNLARRLGVDPEAALRRTNAKFERRFAAVEDELGARGRAPAQSDLPEMDAIWAEVKAREKSD</sequence>
<feature type="domain" description="NTP pyrophosphohydrolase MazG-like" evidence="1">
    <location>
        <begin position="35"/>
        <end position="108"/>
    </location>
</feature>
<dbReference type="InterPro" id="IPR048011">
    <property type="entry name" value="NTP-PPase_MazG-like_C"/>
</dbReference>
<feature type="domain" description="NTP pyrophosphohydrolase MazG-like" evidence="1">
    <location>
        <begin position="173"/>
        <end position="232"/>
    </location>
</feature>
<evidence type="ECO:0000313" key="3">
    <source>
        <dbReference type="Proteomes" id="UP001265259"/>
    </source>
</evidence>
<dbReference type="RefSeq" id="WP_311693386.1">
    <property type="nucleotide sequence ID" value="NZ_JAVRHL010000003.1"/>
</dbReference>
<dbReference type="Pfam" id="PF03819">
    <property type="entry name" value="MazG"/>
    <property type="match status" value="2"/>
</dbReference>
<dbReference type="GO" id="GO:0047429">
    <property type="term" value="F:nucleoside triphosphate diphosphatase activity"/>
    <property type="evidence" value="ECO:0007669"/>
    <property type="project" value="UniProtKB-EC"/>
</dbReference>
<dbReference type="NCBIfam" id="NF007113">
    <property type="entry name" value="PRK09562.1"/>
    <property type="match status" value="1"/>
</dbReference>
<keyword evidence="2" id="KW-0378">Hydrolase</keyword>
<dbReference type="PANTHER" id="PTHR30522">
    <property type="entry name" value="NUCLEOSIDE TRIPHOSPHATE PYROPHOSPHOHYDROLASE"/>
    <property type="match status" value="1"/>
</dbReference>
<dbReference type="InterPro" id="IPR004518">
    <property type="entry name" value="MazG-like_dom"/>
</dbReference>
<dbReference type="EC" id="3.6.1.9" evidence="2"/>
<organism evidence="2 3">
    <name type="scientific">Tropicimonas omnivorans</name>
    <dbReference type="NCBI Taxonomy" id="3075590"/>
    <lineage>
        <taxon>Bacteria</taxon>
        <taxon>Pseudomonadati</taxon>
        <taxon>Pseudomonadota</taxon>
        <taxon>Alphaproteobacteria</taxon>
        <taxon>Rhodobacterales</taxon>
        <taxon>Roseobacteraceae</taxon>
        <taxon>Tropicimonas</taxon>
    </lineage>
</organism>
<dbReference type="EMBL" id="JAVRHL010000003">
    <property type="protein sequence ID" value="MDT0684121.1"/>
    <property type="molecule type" value="Genomic_DNA"/>
</dbReference>
<dbReference type="Gene3D" id="1.10.287.1080">
    <property type="entry name" value="MazG-like"/>
    <property type="match status" value="2"/>
</dbReference>
<dbReference type="Proteomes" id="UP001265259">
    <property type="component" value="Unassembled WGS sequence"/>
</dbReference>
<name>A0ABU3DK75_9RHOB</name>
<dbReference type="CDD" id="cd11528">
    <property type="entry name" value="NTP-PPase_MazG_Nterm"/>
    <property type="match status" value="1"/>
</dbReference>
<dbReference type="InterPro" id="IPR011551">
    <property type="entry name" value="NTP_PyrPHydrolase_MazG"/>
</dbReference>
<protein>
    <submittedName>
        <fullName evidence="2">Nucleoside triphosphate pyrophosphohydrolase</fullName>
        <ecNumber evidence="2">3.6.1.9</ecNumber>
    </submittedName>
</protein>
<accession>A0ABU3DK75</accession>
<keyword evidence="3" id="KW-1185">Reference proteome</keyword>
<evidence type="ECO:0000313" key="2">
    <source>
        <dbReference type="EMBL" id="MDT0684121.1"/>
    </source>
</evidence>